<dbReference type="EMBL" id="CALYLO010000016">
    <property type="protein sequence ID" value="CAH8249355.1"/>
    <property type="molecule type" value="Genomic_DNA"/>
</dbReference>
<evidence type="ECO:0008006" key="3">
    <source>
        <dbReference type="Google" id="ProtNLM"/>
    </source>
</evidence>
<gene>
    <name evidence="1" type="ORF">WJ0W_006541</name>
</gene>
<name>A0ABM9GCD8_9BACL</name>
<reference evidence="1" key="1">
    <citation type="submission" date="2022-06" db="EMBL/GenBank/DDBJ databases">
        <authorList>
            <person name="Dietemann V."/>
            <person name="Ory F."/>
            <person name="Dainat B."/>
            <person name="Oberhansli S."/>
        </authorList>
    </citation>
    <scope>NUCLEOTIDE SEQUENCE</scope>
    <source>
        <strain evidence="1">Ena-SAMPLE-TAB-26-04-2022-14:26:32:270-5432</strain>
    </source>
</reference>
<dbReference type="NCBIfam" id="NF047561">
    <property type="entry name" value="orf58_phage_fam"/>
    <property type="match status" value="1"/>
</dbReference>
<accession>A0ABM9GCD8</accession>
<organism evidence="1 2">
    <name type="scientific">Paenibacillus melissococcoides</name>
    <dbReference type="NCBI Taxonomy" id="2912268"/>
    <lineage>
        <taxon>Bacteria</taxon>
        <taxon>Bacillati</taxon>
        <taxon>Bacillota</taxon>
        <taxon>Bacilli</taxon>
        <taxon>Bacillales</taxon>
        <taxon>Paenibacillaceae</taxon>
        <taxon>Paenibacillus</taxon>
    </lineage>
</organism>
<dbReference type="Proteomes" id="UP001154322">
    <property type="component" value="Unassembled WGS sequence"/>
</dbReference>
<evidence type="ECO:0000313" key="2">
    <source>
        <dbReference type="Proteomes" id="UP001154322"/>
    </source>
</evidence>
<proteinExistence type="predicted"/>
<evidence type="ECO:0000313" key="1">
    <source>
        <dbReference type="EMBL" id="CAH8249355.1"/>
    </source>
</evidence>
<sequence>MEKAREKKMSESYGRVTELIVGGQTLKTPDLEIRFDVPFDDDPDPNEARIEIYNLSDNTINNIAHHSKVVLNAGYKGDVGTILSGYISFYETRWEGPDKITTFTVLDSEPLDSRTIPSISYAKQTKASTVIRDLLKRGNLSAVALSLVKDVVYTEGMTVEGSVVDAIKNVAADCQTSCYMLKGQLYIRPLTQGDKINFVLSPKTGLIGSPTFFQDDSSAGYQAKCLLNHRLTTGSLITIESRVVEASLRVRRGRHSSSGSDFTTEIEAVF</sequence>
<keyword evidence="2" id="KW-1185">Reference proteome</keyword>
<protein>
    <recommendedName>
        <fullName evidence="3">Viral coat protein P2 N-terminal domain-containing protein</fullName>
    </recommendedName>
</protein>
<comment type="caution">
    <text evidence="1">The sequence shown here is derived from an EMBL/GenBank/DDBJ whole genome shotgun (WGS) entry which is preliminary data.</text>
</comment>